<proteinExistence type="predicted"/>
<organism evidence="1 2">
    <name type="scientific">Toxocara canis</name>
    <name type="common">Canine roundworm</name>
    <dbReference type="NCBI Taxonomy" id="6265"/>
    <lineage>
        <taxon>Eukaryota</taxon>
        <taxon>Metazoa</taxon>
        <taxon>Ecdysozoa</taxon>
        <taxon>Nematoda</taxon>
        <taxon>Chromadorea</taxon>
        <taxon>Rhabditida</taxon>
        <taxon>Spirurina</taxon>
        <taxon>Ascaridomorpha</taxon>
        <taxon>Ascaridoidea</taxon>
        <taxon>Toxocaridae</taxon>
        <taxon>Toxocara</taxon>
    </lineage>
</organism>
<feature type="non-terminal residue" evidence="1">
    <location>
        <position position="107"/>
    </location>
</feature>
<evidence type="ECO:0000313" key="1">
    <source>
        <dbReference type="EMBL" id="KHN83226.1"/>
    </source>
</evidence>
<keyword evidence="2" id="KW-1185">Reference proteome</keyword>
<comment type="caution">
    <text evidence="1">The sequence shown here is derived from an EMBL/GenBank/DDBJ whole genome shotgun (WGS) entry which is preliminary data.</text>
</comment>
<reference evidence="1 2" key="1">
    <citation type="submission" date="2014-11" db="EMBL/GenBank/DDBJ databases">
        <title>Genetic blueprint of the zoonotic pathogen Toxocara canis.</title>
        <authorList>
            <person name="Zhu X.-Q."/>
            <person name="Korhonen P.K."/>
            <person name="Cai H."/>
            <person name="Young N.D."/>
            <person name="Nejsum P."/>
            <person name="von Samson-Himmelstjerna G."/>
            <person name="Boag P.R."/>
            <person name="Tan P."/>
            <person name="Li Q."/>
            <person name="Min J."/>
            <person name="Yang Y."/>
            <person name="Wang X."/>
            <person name="Fang X."/>
            <person name="Hall R.S."/>
            <person name="Hofmann A."/>
            <person name="Sternberg P.W."/>
            <person name="Jex A.R."/>
            <person name="Gasser R.B."/>
        </authorList>
    </citation>
    <scope>NUCLEOTIDE SEQUENCE [LARGE SCALE GENOMIC DNA]</scope>
    <source>
        <strain evidence="1">PN_DK_2014</strain>
    </source>
</reference>
<dbReference type="AlphaFoldDB" id="A0A0B2VI97"/>
<evidence type="ECO:0000313" key="2">
    <source>
        <dbReference type="Proteomes" id="UP000031036"/>
    </source>
</evidence>
<feature type="non-terminal residue" evidence="1">
    <location>
        <position position="1"/>
    </location>
</feature>
<name>A0A0B2VI97_TOXCA</name>
<dbReference type="Proteomes" id="UP000031036">
    <property type="component" value="Unassembled WGS sequence"/>
</dbReference>
<accession>A0A0B2VI97</accession>
<gene>
    <name evidence="1" type="ORF">Tcan_00826</name>
</gene>
<dbReference type="EMBL" id="JPKZ01001210">
    <property type="protein sequence ID" value="KHN83226.1"/>
    <property type="molecule type" value="Genomic_DNA"/>
</dbReference>
<sequence>RRHPTTEHLNKFQVLGATKNKSKCLPRDFLKAYNALVHTSDHPVLKIAGNPYTEKELHAIHSFCEWSERCKNLLRNIRFYVLRQICTDRWHCCSTCIVVSMCIHALF</sequence>
<protein>
    <submittedName>
        <fullName evidence="1">Uncharacterized protein</fullName>
    </submittedName>
</protein>